<comment type="caution">
    <text evidence="1">The sequence shown here is derived from an EMBL/GenBank/DDBJ whole genome shotgun (WGS) entry which is preliminary data.</text>
</comment>
<evidence type="ECO:0000313" key="1">
    <source>
        <dbReference type="EMBL" id="MED6127734.1"/>
    </source>
</evidence>
<proteinExistence type="predicted"/>
<dbReference type="EMBL" id="JASCZI010031992">
    <property type="protein sequence ID" value="MED6127734.1"/>
    <property type="molecule type" value="Genomic_DNA"/>
</dbReference>
<name>A0ABU6RUW7_9FABA</name>
<reference evidence="1 2" key="1">
    <citation type="journal article" date="2023" name="Plants (Basel)">
        <title>Bridging the Gap: Combining Genomics and Transcriptomics Approaches to Understand Stylosanthes scabra, an Orphan Legume from the Brazilian Caatinga.</title>
        <authorList>
            <person name="Ferreira-Neto J.R.C."/>
            <person name="da Silva M.D."/>
            <person name="Binneck E."/>
            <person name="de Melo N.F."/>
            <person name="da Silva R.H."/>
            <person name="de Melo A.L.T.M."/>
            <person name="Pandolfi V."/>
            <person name="Bustamante F.O."/>
            <person name="Brasileiro-Vidal A.C."/>
            <person name="Benko-Iseppon A.M."/>
        </authorList>
    </citation>
    <scope>NUCLEOTIDE SEQUENCE [LARGE SCALE GENOMIC DNA]</scope>
    <source>
        <tissue evidence="1">Leaves</tissue>
    </source>
</reference>
<evidence type="ECO:0000313" key="2">
    <source>
        <dbReference type="Proteomes" id="UP001341840"/>
    </source>
</evidence>
<protein>
    <recommendedName>
        <fullName evidence="3">Transposase</fullName>
    </recommendedName>
</protein>
<gene>
    <name evidence="1" type="ORF">PIB30_090923</name>
</gene>
<accession>A0ABU6RUW7</accession>
<evidence type="ECO:0008006" key="3">
    <source>
        <dbReference type="Google" id="ProtNLM"/>
    </source>
</evidence>
<keyword evidence="2" id="KW-1185">Reference proteome</keyword>
<dbReference type="Proteomes" id="UP001341840">
    <property type="component" value="Unassembled WGS sequence"/>
</dbReference>
<organism evidence="1 2">
    <name type="scientific">Stylosanthes scabra</name>
    <dbReference type="NCBI Taxonomy" id="79078"/>
    <lineage>
        <taxon>Eukaryota</taxon>
        <taxon>Viridiplantae</taxon>
        <taxon>Streptophyta</taxon>
        <taxon>Embryophyta</taxon>
        <taxon>Tracheophyta</taxon>
        <taxon>Spermatophyta</taxon>
        <taxon>Magnoliopsida</taxon>
        <taxon>eudicotyledons</taxon>
        <taxon>Gunneridae</taxon>
        <taxon>Pentapetalae</taxon>
        <taxon>rosids</taxon>
        <taxon>fabids</taxon>
        <taxon>Fabales</taxon>
        <taxon>Fabaceae</taxon>
        <taxon>Papilionoideae</taxon>
        <taxon>50 kb inversion clade</taxon>
        <taxon>dalbergioids sensu lato</taxon>
        <taxon>Dalbergieae</taxon>
        <taxon>Pterocarpus clade</taxon>
        <taxon>Stylosanthes</taxon>
    </lineage>
</organism>
<sequence>MIVDICNRDVMYLDSAKDTGLRSPRVADRHRDRNRDCGVWVCQWIELWHAWRAYQLVVTAETRFRMAMDLVLSKSTKRRDEICNLVAEHWNKTINKNMKKNHVGPSYILTADDSGSNASGEAGSGNSLTI</sequence>